<accession>A0ABR1TR59</accession>
<sequence length="280" mass="30702">MQDRSLSAPLSKKEEDKEECSDAPAWITFAVAENGCAAETPTNAPATDKSTGANPTPEQPPPAYEDSGCRSVVARCDAARFMARAGLPLLTRHFDMVMELMHKVLDELSETLGGYSTLDLVDTGIYERIFQLCGRAGFYINDDPYAKVGLDLDLAKPLVQSDMDKYFNEVVEVIGLERPIAIAQVVGIMVNAVTKTMDWIMVEKEYRSYLAAQAWAHFIVSTVNRQVGLVCNRLTEGKAPTATATTAATAAPAKTAPATVRKEHKSTIWKRLFNRILGRV</sequence>
<evidence type="ECO:0000256" key="1">
    <source>
        <dbReference type="SAM" id="MobiDB-lite"/>
    </source>
</evidence>
<dbReference type="RefSeq" id="XP_066711311.1">
    <property type="nucleotide sequence ID" value="XM_066862201.1"/>
</dbReference>
<feature type="region of interest" description="Disordered" evidence="1">
    <location>
        <begin position="1"/>
        <end position="20"/>
    </location>
</feature>
<feature type="compositionally biased region" description="Polar residues" evidence="1">
    <location>
        <begin position="40"/>
        <end position="56"/>
    </location>
</feature>
<proteinExistence type="predicted"/>
<name>A0ABR1TR59_9PEZI</name>
<evidence type="ECO:0000313" key="2">
    <source>
        <dbReference type="EMBL" id="KAK8049062.1"/>
    </source>
</evidence>
<protein>
    <submittedName>
        <fullName evidence="2">Uncharacterized protein</fullName>
    </submittedName>
</protein>
<feature type="region of interest" description="Disordered" evidence="1">
    <location>
        <begin position="38"/>
        <end position="67"/>
    </location>
</feature>
<keyword evidence="3" id="KW-1185">Reference proteome</keyword>
<comment type="caution">
    <text evidence="2">The sequence shown here is derived from an EMBL/GenBank/DDBJ whole genome shotgun (WGS) entry which is preliminary data.</text>
</comment>
<gene>
    <name evidence="2" type="ORF">PG994_010792</name>
</gene>
<dbReference type="EMBL" id="JAQQWL010000011">
    <property type="protein sequence ID" value="KAK8049062.1"/>
    <property type="molecule type" value="Genomic_DNA"/>
</dbReference>
<dbReference type="GeneID" id="92095264"/>
<dbReference type="Proteomes" id="UP001480595">
    <property type="component" value="Unassembled WGS sequence"/>
</dbReference>
<evidence type="ECO:0000313" key="3">
    <source>
        <dbReference type="Proteomes" id="UP001480595"/>
    </source>
</evidence>
<organism evidence="2 3">
    <name type="scientific">Apiospora phragmitis</name>
    <dbReference type="NCBI Taxonomy" id="2905665"/>
    <lineage>
        <taxon>Eukaryota</taxon>
        <taxon>Fungi</taxon>
        <taxon>Dikarya</taxon>
        <taxon>Ascomycota</taxon>
        <taxon>Pezizomycotina</taxon>
        <taxon>Sordariomycetes</taxon>
        <taxon>Xylariomycetidae</taxon>
        <taxon>Amphisphaeriales</taxon>
        <taxon>Apiosporaceae</taxon>
        <taxon>Apiospora</taxon>
    </lineage>
</organism>
<reference evidence="2 3" key="1">
    <citation type="submission" date="2023-01" db="EMBL/GenBank/DDBJ databases">
        <title>Analysis of 21 Apiospora genomes using comparative genomics revels a genus with tremendous synthesis potential of carbohydrate active enzymes and secondary metabolites.</title>
        <authorList>
            <person name="Sorensen T."/>
        </authorList>
    </citation>
    <scope>NUCLEOTIDE SEQUENCE [LARGE SCALE GENOMIC DNA]</scope>
    <source>
        <strain evidence="2 3">CBS 135458</strain>
    </source>
</reference>